<feature type="transmembrane region" description="Helical" evidence="2">
    <location>
        <begin position="257"/>
        <end position="278"/>
    </location>
</feature>
<evidence type="ECO:0000313" key="3">
    <source>
        <dbReference type="EMBL" id="KAK1921177.1"/>
    </source>
</evidence>
<accession>A0AAD9FPY3</accession>
<name>A0AAD9FPY3_PAPLA</name>
<feature type="transmembrane region" description="Helical" evidence="2">
    <location>
        <begin position="172"/>
        <end position="194"/>
    </location>
</feature>
<dbReference type="PANTHER" id="PTHR37488:SF2">
    <property type="entry name" value="DUF1275 DOMAIN-CONTAINING PROTEIN"/>
    <property type="match status" value="1"/>
</dbReference>
<feature type="transmembrane region" description="Helical" evidence="2">
    <location>
        <begin position="232"/>
        <end position="251"/>
    </location>
</feature>
<proteinExistence type="predicted"/>
<keyword evidence="2" id="KW-0812">Transmembrane</keyword>
<keyword evidence="4" id="KW-1185">Reference proteome</keyword>
<organism evidence="3 4">
    <name type="scientific">Papiliotrema laurentii</name>
    <name type="common">Cryptococcus laurentii</name>
    <dbReference type="NCBI Taxonomy" id="5418"/>
    <lineage>
        <taxon>Eukaryota</taxon>
        <taxon>Fungi</taxon>
        <taxon>Dikarya</taxon>
        <taxon>Basidiomycota</taxon>
        <taxon>Agaricomycotina</taxon>
        <taxon>Tremellomycetes</taxon>
        <taxon>Tremellales</taxon>
        <taxon>Rhynchogastremaceae</taxon>
        <taxon>Papiliotrema</taxon>
    </lineage>
</organism>
<evidence type="ECO:0000256" key="2">
    <source>
        <dbReference type="SAM" id="Phobius"/>
    </source>
</evidence>
<keyword evidence="2" id="KW-0472">Membrane</keyword>
<dbReference type="AlphaFoldDB" id="A0AAD9FPY3"/>
<evidence type="ECO:0000256" key="1">
    <source>
        <dbReference type="SAM" id="MobiDB-lite"/>
    </source>
</evidence>
<dbReference type="Proteomes" id="UP001182556">
    <property type="component" value="Unassembled WGS sequence"/>
</dbReference>
<dbReference type="PANTHER" id="PTHR37488">
    <property type="entry name" value="DUF1275 DOMAIN-CONTAINING PROTEIN"/>
    <property type="match status" value="1"/>
</dbReference>
<evidence type="ECO:0000313" key="4">
    <source>
        <dbReference type="Proteomes" id="UP001182556"/>
    </source>
</evidence>
<gene>
    <name evidence="3" type="ORF">DB88DRAFT_499920</name>
</gene>
<keyword evidence="2" id="KW-1133">Transmembrane helix</keyword>
<dbReference type="InterPro" id="IPR010699">
    <property type="entry name" value="DUF1275"/>
</dbReference>
<feature type="transmembrane region" description="Helical" evidence="2">
    <location>
        <begin position="51"/>
        <end position="76"/>
    </location>
</feature>
<dbReference type="EMBL" id="JAODAN010000011">
    <property type="protein sequence ID" value="KAK1921177.1"/>
    <property type="molecule type" value="Genomic_DNA"/>
</dbReference>
<feature type="region of interest" description="Disordered" evidence="1">
    <location>
        <begin position="1"/>
        <end position="27"/>
    </location>
</feature>
<dbReference type="Pfam" id="PF06912">
    <property type="entry name" value="DUF1275"/>
    <property type="match status" value="1"/>
</dbReference>
<reference evidence="3" key="1">
    <citation type="submission" date="2023-02" db="EMBL/GenBank/DDBJ databases">
        <title>Identification and recombinant expression of a fungal hydrolase from Papiliotrema laurentii that hydrolyzes apple cutin and clears colloidal polyester polyurethane.</title>
        <authorList>
            <consortium name="DOE Joint Genome Institute"/>
            <person name="Roman V.A."/>
            <person name="Bojanowski C."/>
            <person name="Crable B.R."/>
            <person name="Wagner D.N."/>
            <person name="Hung C.S."/>
            <person name="Nadeau L.J."/>
            <person name="Schratz L."/>
            <person name="Haridas S."/>
            <person name="Pangilinan J."/>
            <person name="Lipzen A."/>
            <person name="Na H."/>
            <person name="Yan M."/>
            <person name="Ng V."/>
            <person name="Grigoriev I.V."/>
            <person name="Spatafora J.W."/>
            <person name="Barlow D."/>
            <person name="Biffinger J."/>
            <person name="Kelley-Loughnane N."/>
            <person name="Varaljay V.A."/>
            <person name="Crookes-Goodson W.J."/>
        </authorList>
    </citation>
    <scope>NUCLEOTIDE SEQUENCE</scope>
    <source>
        <strain evidence="3">5307AH</strain>
    </source>
</reference>
<comment type="caution">
    <text evidence="3">The sequence shown here is derived from an EMBL/GenBank/DDBJ whole genome shotgun (WGS) entry which is preliminary data.</text>
</comment>
<feature type="transmembrane region" description="Helical" evidence="2">
    <location>
        <begin position="137"/>
        <end position="157"/>
    </location>
</feature>
<sequence>MSTIPTDNGAPYIPQGGSEKSETPTVQEKSTIARIGDYLGREIDSKQADLISIYACFLTGFTSAISFGACFIWCGFQTGNVAQLGLAIARTFNPAPYGTDGFQRPDQQALCSLLTFIIGASLGRLGDRIGPKKRTWLVSASFFQALLAMAGALAAHFSGESGISLDRDGPSWVSPLGFVALGFLSASLGLQGIIGKRVASPLNTTIVLTTTWVEIWNDPFLLKLGPAPSRDVRVAGVFMVFLGAFASRAFVGTRCGVPGSIGILVGLRLVQVVWWALVKSPAPKNQ</sequence>
<protein>
    <submittedName>
        <fullName evidence="3">Uncharacterized protein</fullName>
    </submittedName>
</protein>